<accession>A0A7U3UYE7</accession>
<protein>
    <submittedName>
        <fullName evidence="1">Uncharacterized protein</fullName>
    </submittedName>
</protein>
<dbReference type="AlphaFoldDB" id="A0A7U3UYE7"/>
<name>A0A7U3UYE7_9ACTN</name>
<dbReference type="KEGG" id="arev:RVR_8282"/>
<sequence length="88" mass="9948">MTALPVILQVVRYRCPFCTRSRAKKTVTEQHIARCWHNPEVRSCKTCVHYEPAEEGPYPEHPGWPESCGAEHDITAGIATGCPQWEAK</sequence>
<evidence type="ECO:0000313" key="1">
    <source>
        <dbReference type="EMBL" id="BBB01048.1"/>
    </source>
</evidence>
<reference evidence="1 2" key="2">
    <citation type="journal article" date="2011" name="J. Antibiot.">
        <title>Furaquinocins I and J: novel polyketide isoprenoid hybrid compounds from Streptomyces reveromyceticus SN-593.</title>
        <authorList>
            <person name="Panthee S."/>
            <person name="Takahashi S."/>
            <person name="Takagi H."/>
            <person name="Nogawa T."/>
            <person name="Oowada E."/>
            <person name="Uramoto M."/>
            <person name="Osada H."/>
        </authorList>
    </citation>
    <scope>NUCLEOTIDE SEQUENCE [LARGE SCALE GENOMIC DNA]</scope>
    <source>
        <strain evidence="1 2">SN-593</strain>
    </source>
</reference>
<evidence type="ECO:0000313" key="2">
    <source>
        <dbReference type="Proteomes" id="UP000595703"/>
    </source>
</evidence>
<dbReference type="Proteomes" id="UP000595703">
    <property type="component" value="Chromosome"/>
</dbReference>
<proteinExistence type="predicted"/>
<reference evidence="1 2" key="4">
    <citation type="journal article" date="2020" name="Sci. Rep.">
        <title>beta-carboline chemical signals induce reveromycin production through a LuxR family regulator in Streptomyces sp. SN-593.</title>
        <authorList>
            <person name="Panthee S."/>
            <person name="Kito N."/>
            <person name="Hayashi T."/>
            <person name="Shimizu T."/>
            <person name="Ishikawa J."/>
            <person name="Hamamoto H."/>
            <person name="Osada H."/>
            <person name="Takahashi S."/>
        </authorList>
    </citation>
    <scope>NUCLEOTIDE SEQUENCE [LARGE SCALE GENOMIC DNA]</scope>
    <source>
        <strain evidence="1 2">SN-593</strain>
    </source>
</reference>
<dbReference type="EMBL" id="AP018365">
    <property type="protein sequence ID" value="BBB01048.1"/>
    <property type="molecule type" value="Genomic_DNA"/>
</dbReference>
<reference evidence="1 2" key="1">
    <citation type="journal article" date="2010" name="J. Bacteriol.">
        <title>Biochemical characterization of a novel indole prenyltransferase from Streptomyces sp. SN-593.</title>
        <authorList>
            <person name="Takahashi S."/>
            <person name="Takagi H."/>
            <person name="Toyoda A."/>
            <person name="Uramoto M."/>
            <person name="Nogawa T."/>
            <person name="Ueki M."/>
            <person name="Sakaki Y."/>
            <person name="Osada H."/>
        </authorList>
    </citation>
    <scope>NUCLEOTIDE SEQUENCE [LARGE SCALE GENOMIC DNA]</scope>
    <source>
        <strain evidence="1 2">SN-593</strain>
    </source>
</reference>
<organism evidence="1 2">
    <name type="scientific">Actinacidiphila reveromycinica</name>
    <dbReference type="NCBI Taxonomy" id="659352"/>
    <lineage>
        <taxon>Bacteria</taxon>
        <taxon>Bacillati</taxon>
        <taxon>Actinomycetota</taxon>
        <taxon>Actinomycetes</taxon>
        <taxon>Kitasatosporales</taxon>
        <taxon>Streptomycetaceae</taxon>
        <taxon>Actinacidiphila</taxon>
    </lineage>
</organism>
<dbReference type="RefSeq" id="WP_202236998.1">
    <property type="nucleotide sequence ID" value="NZ_AP018365.1"/>
</dbReference>
<keyword evidence="2" id="KW-1185">Reference proteome</keyword>
<gene>
    <name evidence="1" type="ORF">RVR_8282</name>
</gene>
<reference evidence="1 2" key="3">
    <citation type="journal article" date="2011" name="Nat. Chem. Biol.">
        <title>Reveromycin A biosynthesis uses RevG and RevJ for stereospecific spiroacetal formation.</title>
        <authorList>
            <person name="Takahashi S."/>
            <person name="Toyoda A."/>
            <person name="Sekiyama Y."/>
            <person name="Takagi H."/>
            <person name="Nogawa T."/>
            <person name="Uramoto M."/>
            <person name="Suzuki R."/>
            <person name="Koshino H."/>
            <person name="Kumano T."/>
            <person name="Panthee S."/>
            <person name="Dairi T."/>
            <person name="Ishikawa J."/>
            <person name="Ikeda H."/>
            <person name="Sakaki Y."/>
            <person name="Osada H."/>
        </authorList>
    </citation>
    <scope>NUCLEOTIDE SEQUENCE [LARGE SCALE GENOMIC DNA]</scope>
    <source>
        <strain evidence="1 2">SN-593</strain>
    </source>
</reference>